<dbReference type="Proteomes" id="UP000274772">
    <property type="component" value="Chromosome"/>
</dbReference>
<proteinExistence type="predicted"/>
<accession>A0ABM7FUT1</accession>
<organism evidence="1 2">
    <name type="scientific">Staphylococcus caprae</name>
    <dbReference type="NCBI Taxonomy" id="29380"/>
    <lineage>
        <taxon>Bacteria</taxon>
        <taxon>Bacillati</taxon>
        <taxon>Bacillota</taxon>
        <taxon>Bacilli</taxon>
        <taxon>Bacillales</taxon>
        <taxon>Staphylococcaceae</taxon>
        <taxon>Staphylococcus</taxon>
    </lineage>
</organism>
<evidence type="ECO:0000313" key="1">
    <source>
        <dbReference type="EMBL" id="BBD92328.1"/>
    </source>
</evidence>
<sequence>MQNEKQGTHLYIAGRMIKLFTTTAPTDSIGTQDFGLAYFYVNFYNEPYT</sequence>
<evidence type="ECO:0000313" key="2">
    <source>
        <dbReference type="Proteomes" id="UP000274772"/>
    </source>
</evidence>
<reference evidence="1 2" key="1">
    <citation type="submission" date="2018-05" db="EMBL/GenBank/DDBJ databases">
        <title>Complete genome sequencing of three human clinical isolates of Staphylococcus caprae reveals virulence factors similar to those of S. epidermidis and S. capitis.</title>
        <authorList>
            <person name="Watanabe S."/>
            <person name="Cui L."/>
        </authorList>
    </citation>
    <scope>NUCLEOTIDE SEQUENCE [LARGE SCALE GENOMIC DNA]</scope>
    <source>
        <strain evidence="1 2">JMUB590</strain>
    </source>
</reference>
<gene>
    <name evidence="1" type="ORF">JMUB590_1270</name>
</gene>
<name>A0ABM7FUT1_9STAP</name>
<keyword evidence="2" id="KW-1185">Reference proteome</keyword>
<protein>
    <submittedName>
        <fullName evidence="1">Uncharacterized protein</fullName>
    </submittedName>
</protein>
<dbReference type="EMBL" id="AP018586">
    <property type="protein sequence ID" value="BBD92328.1"/>
    <property type="molecule type" value="Genomic_DNA"/>
</dbReference>